<evidence type="ECO:0000256" key="17">
    <source>
        <dbReference type="PROSITE-ProRule" id="PRU00418"/>
    </source>
</evidence>
<evidence type="ECO:0000256" key="2">
    <source>
        <dbReference type="ARBA" id="ARBA00011233"/>
    </source>
</evidence>
<dbReference type="GO" id="GO:0005737">
    <property type="term" value="C:cytoplasm"/>
    <property type="evidence" value="ECO:0007669"/>
    <property type="project" value="UniProtKB-SubCell"/>
</dbReference>
<dbReference type="InterPro" id="IPR003188">
    <property type="entry name" value="PTS_IIA_lac/cel"/>
</dbReference>
<evidence type="ECO:0000256" key="3">
    <source>
        <dbReference type="ARBA" id="ARBA00014322"/>
    </source>
</evidence>
<evidence type="ECO:0000256" key="12">
    <source>
        <dbReference type="ARBA" id="ARBA00030293"/>
    </source>
</evidence>
<organism evidence="18 19">
    <name type="scientific">Faecalitalea cylindroides</name>
    <dbReference type="NCBI Taxonomy" id="39483"/>
    <lineage>
        <taxon>Bacteria</taxon>
        <taxon>Bacillati</taxon>
        <taxon>Bacillota</taxon>
        <taxon>Erysipelotrichia</taxon>
        <taxon>Erysipelotrichales</taxon>
        <taxon>Erysipelotrichaceae</taxon>
        <taxon>Faecalitalea</taxon>
    </lineage>
</organism>
<evidence type="ECO:0000256" key="11">
    <source>
        <dbReference type="ARBA" id="ARBA00022842"/>
    </source>
</evidence>
<keyword evidence="7" id="KW-0762">Sugar transport</keyword>
<comment type="subunit">
    <text evidence="2">Homotrimer.</text>
</comment>
<dbReference type="Gene3D" id="1.20.58.80">
    <property type="entry name" value="Phosphotransferase system, lactose/cellobiose-type IIA subunit"/>
    <property type="match status" value="1"/>
</dbReference>
<reference evidence="18" key="1">
    <citation type="submission" date="2023-01" db="EMBL/GenBank/DDBJ databases">
        <title>Human gut microbiome strain richness.</title>
        <authorList>
            <person name="Chen-Liaw A."/>
        </authorList>
    </citation>
    <scope>NUCLEOTIDE SEQUENCE</scope>
    <source>
        <strain evidence="18">D55st1_G4_D55t1_190419</strain>
    </source>
</reference>
<evidence type="ECO:0000256" key="8">
    <source>
        <dbReference type="ARBA" id="ARBA00022679"/>
    </source>
</evidence>
<evidence type="ECO:0000313" key="18">
    <source>
        <dbReference type="EMBL" id="MDC0827331.1"/>
    </source>
</evidence>
<dbReference type="AlphaFoldDB" id="A0AAW6FQN8"/>
<feature type="binding site" evidence="16">
    <location>
        <position position="74"/>
    </location>
    <ligand>
        <name>Mg(2+)</name>
        <dbReference type="ChEBI" id="CHEBI:18420"/>
        <note>ligand shared between all trimeric partners</note>
    </ligand>
</feature>
<dbReference type="InterPro" id="IPR036542">
    <property type="entry name" value="PTS_IIA_lac/cel_sf"/>
</dbReference>
<sequence length="103" mass="11808">MLAFSMIAYSGEAADYYMQALHARNENNNSKIEELLKKGDESLHKAHTQQMDLIVKEANADDVPYSLVMVHAQDHLMNAIIIKNLVVELLHVYEYVDKTNHHD</sequence>
<dbReference type="SUPFAM" id="SSF46973">
    <property type="entry name" value="Enzyme IIa from lactose specific PTS, IIa-lac"/>
    <property type="match status" value="1"/>
</dbReference>
<keyword evidence="8" id="KW-0808">Transferase</keyword>
<protein>
    <recommendedName>
        <fullName evidence="3">PTS system lactose-specific EIIA component</fullName>
    </recommendedName>
    <alternativeName>
        <fullName evidence="12">EIIA-Lac</fullName>
    </alternativeName>
    <alternativeName>
        <fullName evidence="14">EIII-Lac</fullName>
    </alternativeName>
    <alternativeName>
        <fullName evidence="13">Lactose-specific phosphotransferase enzyme IIA component</fullName>
    </alternativeName>
</protein>
<keyword evidence="6" id="KW-0597">Phosphoprotein</keyword>
<evidence type="ECO:0000313" key="19">
    <source>
        <dbReference type="Proteomes" id="UP001220658"/>
    </source>
</evidence>
<dbReference type="GO" id="GO:0016740">
    <property type="term" value="F:transferase activity"/>
    <property type="evidence" value="ECO:0007669"/>
    <property type="project" value="UniProtKB-KW"/>
</dbReference>
<keyword evidence="10 16" id="KW-0479">Metal-binding</keyword>
<comment type="subcellular location">
    <subcellularLocation>
        <location evidence="1">Cytoplasm</location>
    </subcellularLocation>
</comment>
<evidence type="ECO:0000256" key="16">
    <source>
        <dbReference type="PIRSR" id="PIRSR000699-2"/>
    </source>
</evidence>
<keyword evidence="4" id="KW-0813">Transport</keyword>
<comment type="cofactor">
    <cofactor evidence="16">
        <name>Mg(2+)</name>
        <dbReference type="ChEBI" id="CHEBI:18420"/>
    </cofactor>
    <text evidence="16">Binds 1 Mg(2+) ion per trimer.</text>
</comment>
<dbReference type="GO" id="GO:0046872">
    <property type="term" value="F:metal ion binding"/>
    <property type="evidence" value="ECO:0007669"/>
    <property type="project" value="UniProtKB-KW"/>
</dbReference>
<evidence type="ECO:0000256" key="1">
    <source>
        <dbReference type="ARBA" id="ARBA00004496"/>
    </source>
</evidence>
<feature type="modified residue" description="Phosphohistidine; by HPr" evidence="17">
    <location>
        <position position="71"/>
    </location>
</feature>
<evidence type="ECO:0000256" key="9">
    <source>
        <dbReference type="ARBA" id="ARBA00022683"/>
    </source>
</evidence>
<dbReference type="PANTHER" id="PTHR34382:SF9">
    <property type="entry name" value="PHOSPHOTRANSFERASE SYSTEM SUGAR-SPECIFIC EII COMPONENT"/>
    <property type="match status" value="1"/>
</dbReference>
<keyword evidence="11 16" id="KW-0460">Magnesium</keyword>
<dbReference type="Proteomes" id="UP001220658">
    <property type="component" value="Unassembled WGS sequence"/>
</dbReference>
<dbReference type="EMBL" id="JAQNCK010000002">
    <property type="protein sequence ID" value="MDC0827331.1"/>
    <property type="molecule type" value="Genomic_DNA"/>
</dbReference>
<dbReference type="Pfam" id="PF02255">
    <property type="entry name" value="PTS_IIA"/>
    <property type="match status" value="1"/>
</dbReference>
<proteinExistence type="predicted"/>
<evidence type="ECO:0000256" key="13">
    <source>
        <dbReference type="ARBA" id="ARBA00031467"/>
    </source>
</evidence>
<evidence type="ECO:0000256" key="14">
    <source>
        <dbReference type="ARBA" id="ARBA00032708"/>
    </source>
</evidence>
<evidence type="ECO:0000256" key="5">
    <source>
        <dbReference type="ARBA" id="ARBA00022490"/>
    </source>
</evidence>
<evidence type="ECO:0000256" key="10">
    <source>
        <dbReference type="ARBA" id="ARBA00022723"/>
    </source>
</evidence>
<evidence type="ECO:0000256" key="7">
    <source>
        <dbReference type="ARBA" id="ARBA00022597"/>
    </source>
</evidence>
<evidence type="ECO:0000256" key="6">
    <source>
        <dbReference type="ARBA" id="ARBA00022553"/>
    </source>
</evidence>
<gene>
    <name evidence="18" type="ORF">POG00_01250</name>
</gene>
<dbReference type="PIRSF" id="PIRSF000699">
    <property type="entry name" value="PTS_IILac_III"/>
    <property type="match status" value="1"/>
</dbReference>
<evidence type="ECO:0000256" key="4">
    <source>
        <dbReference type="ARBA" id="ARBA00022448"/>
    </source>
</evidence>
<keyword evidence="5" id="KW-0963">Cytoplasm</keyword>
<accession>A0AAW6FQN8</accession>
<dbReference type="PROSITE" id="PS51095">
    <property type="entry name" value="PTS_EIIA_TYPE_3"/>
    <property type="match status" value="1"/>
</dbReference>
<dbReference type="RefSeq" id="WP_142691788.1">
    <property type="nucleotide sequence ID" value="NZ_DBFJFJ010000231.1"/>
</dbReference>
<dbReference type="GO" id="GO:0009401">
    <property type="term" value="P:phosphoenolpyruvate-dependent sugar phosphotransferase system"/>
    <property type="evidence" value="ECO:0007669"/>
    <property type="project" value="UniProtKB-KW"/>
</dbReference>
<keyword evidence="9" id="KW-0598">Phosphotransferase system</keyword>
<comment type="caution">
    <text evidence="18">The sequence shown here is derived from an EMBL/GenBank/DDBJ whole genome shotgun (WGS) entry which is preliminary data.</text>
</comment>
<name>A0AAW6FQN8_9FIRM</name>
<dbReference type="PANTHER" id="PTHR34382">
    <property type="entry name" value="PTS SYSTEM N,N'-DIACETYLCHITOBIOSE-SPECIFIC EIIA COMPONENT"/>
    <property type="match status" value="1"/>
</dbReference>
<feature type="active site" description="Tele-phosphohistidine intermediate" evidence="15">
    <location>
        <position position="71"/>
    </location>
</feature>
<evidence type="ECO:0000256" key="15">
    <source>
        <dbReference type="PIRSR" id="PIRSR000699-1"/>
    </source>
</evidence>